<comment type="subcellular location">
    <subcellularLocation>
        <location evidence="2">Cell membrane</location>
    </subcellularLocation>
    <subcellularLocation>
        <location evidence="1">Membrane</location>
        <topology evidence="1">Single-pass membrane protein</topology>
    </subcellularLocation>
</comment>
<evidence type="ECO:0000256" key="12">
    <source>
        <dbReference type="SAM" id="Phobius"/>
    </source>
</evidence>
<evidence type="ECO:0000256" key="7">
    <source>
        <dbReference type="ARBA" id="ARBA00023136"/>
    </source>
</evidence>
<dbReference type="Gene3D" id="1.10.10.1320">
    <property type="entry name" value="Anti-sigma factor, zinc-finger domain"/>
    <property type="match status" value="1"/>
</dbReference>
<gene>
    <name evidence="14" type="ORF">EFY87_16885</name>
</gene>
<dbReference type="PANTHER" id="PTHR37461:SF1">
    <property type="entry name" value="ANTI-SIGMA-K FACTOR RSKA"/>
    <property type="match status" value="1"/>
</dbReference>
<dbReference type="EMBL" id="RJJQ01000020">
    <property type="protein sequence ID" value="RNI19507.1"/>
    <property type="molecule type" value="Genomic_DNA"/>
</dbReference>
<evidence type="ECO:0000256" key="6">
    <source>
        <dbReference type="ARBA" id="ARBA00023015"/>
    </source>
</evidence>
<evidence type="ECO:0000256" key="11">
    <source>
        <dbReference type="SAM" id="MobiDB-lite"/>
    </source>
</evidence>
<dbReference type="PANTHER" id="PTHR37461">
    <property type="entry name" value="ANTI-SIGMA-K FACTOR RSKA"/>
    <property type="match status" value="1"/>
</dbReference>
<keyword evidence="5 12" id="KW-1133">Transmembrane helix</keyword>
<evidence type="ECO:0000313" key="14">
    <source>
        <dbReference type="EMBL" id="RNI19507.1"/>
    </source>
</evidence>
<dbReference type="AlphaFoldDB" id="A0A3M9M2R8"/>
<dbReference type="Pfam" id="PF10099">
    <property type="entry name" value="RskA_C"/>
    <property type="match status" value="1"/>
</dbReference>
<evidence type="ECO:0000259" key="13">
    <source>
        <dbReference type="Pfam" id="PF10099"/>
    </source>
</evidence>
<dbReference type="GO" id="GO:0006417">
    <property type="term" value="P:regulation of translation"/>
    <property type="evidence" value="ECO:0007669"/>
    <property type="project" value="TreeGrafter"/>
</dbReference>
<keyword evidence="3" id="KW-1003">Cell membrane</keyword>
<reference evidence="14 15" key="1">
    <citation type="submission" date="2018-11" db="EMBL/GenBank/DDBJ databases">
        <title>Draft genome of Simplicispira Flexivirga sp. BO-16.</title>
        <authorList>
            <person name="Im W.T."/>
        </authorList>
    </citation>
    <scope>NUCLEOTIDE SEQUENCE [LARGE SCALE GENOMIC DNA]</scope>
    <source>
        <strain evidence="14 15">BO-16</strain>
    </source>
</reference>
<keyword evidence="4 12" id="KW-0812">Transmembrane</keyword>
<dbReference type="GO" id="GO:0005886">
    <property type="term" value="C:plasma membrane"/>
    <property type="evidence" value="ECO:0007669"/>
    <property type="project" value="UniProtKB-SubCell"/>
</dbReference>
<feature type="region of interest" description="Disordered" evidence="11">
    <location>
        <begin position="211"/>
        <end position="231"/>
    </location>
</feature>
<feature type="transmembrane region" description="Helical" evidence="12">
    <location>
        <begin position="93"/>
        <end position="115"/>
    </location>
</feature>
<dbReference type="Proteomes" id="UP000271678">
    <property type="component" value="Unassembled WGS sequence"/>
</dbReference>
<evidence type="ECO:0000256" key="4">
    <source>
        <dbReference type="ARBA" id="ARBA00022692"/>
    </source>
</evidence>
<evidence type="ECO:0000313" key="15">
    <source>
        <dbReference type="Proteomes" id="UP000271678"/>
    </source>
</evidence>
<dbReference type="RefSeq" id="WP_123272655.1">
    <property type="nucleotide sequence ID" value="NZ_RJJQ01000020.1"/>
</dbReference>
<keyword evidence="7 12" id="KW-0472">Membrane</keyword>
<keyword evidence="6" id="KW-0805">Transcription regulation</keyword>
<dbReference type="InterPro" id="IPR018764">
    <property type="entry name" value="RskA_C"/>
</dbReference>
<evidence type="ECO:0000256" key="2">
    <source>
        <dbReference type="ARBA" id="ARBA00004236"/>
    </source>
</evidence>
<name>A0A3M9M2R8_9MICO</name>
<comment type="caution">
    <text evidence="14">The sequence shown here is derived from an EMBL/GenBank/DDBJ whole genome shotgun (WGS) entry which is preliminary data.</text>
</comment>
<dbReference type="OrthoDB" id="153510at2"/>
<dbReference type="GO" id="GO:0016989">
    <property type="term" value="F:sigma factor antagonist activity"/>
    <property type="evidence" value="ECO:0007669"/>
    <property type="project" value="TreeGrafter"/>
</dbReference>
<evidence type="ECO:0000256" key="10">
    <source>
        <dbReference type="ARBA" id="ARBA00030803"/>
    </source>
</evidence>
<organism evidence="14 15">
    <name type="scientific">Flexivirga caeni</name>
    <dbReference type="NCBI Taxonomy" id="2294115"/>
    <lineage>
        <taxon>Bacteria</taxon>
        <taxon>Bacillati</taxon>
        <taxon>Actinomycetota</taxon>
        <taxon>Actinomycetes</taxon>
        <taxon>Micrococcales</taxon>
        <taxon>Dermacoccaceae</taxon>
        <taxon>Flexivirga</taxon>
    </lineage>
</organism>
<keyword evidence="15" id="KW-1185">Reference proteome</keyword>
<evidence type="ECO:0000256" key="3">
    <source>
        <dbReference type="ARBA" id="ARBA00022475"/>
    </source>
</evidence>
<proteinExistence type="predicted"/>
<dbReference type="InterPro" id="IPR051474">
    <property type="entry name" value="Anti-sigma-K/W_factor"/>
</dbReference>
<keyword evidence="8" id="KW-0804">Transcription</keyword>
<evidence type="ECO:0000256" key="5">
    <source>
        <dbReference type="ARBA" id="ARBA00022989"/>
    </source>
</evidence>
<sequence>MTSKHVDAVDYAMDALDDLARRAADRHLADCAQCRREVAEWRELTTVVGESVPPVAPPPALRETVLAAARSTPQESGTDRATDAQPSRPRARWLLAAAAALVLIAGGISVAVHPWSGHSAPASAVAQVTNAPDARRASKAVDGGSLVMVFSAKEEKAVATLQDVPAAATGKVYQAWFVTPSGMVDAGLLQPGKPTVLRGSTANASGAAVTVEPAGGSKQPTSKPIVVVSMS</sequence>
<feature type="domain" description="Anti-sigma K factor RskA C-terminal" evidence="13">
    <location>
        <begin position="94"/>
        <end position="225"/>
    </location>
</feature>
<dbReference type="InterPro" id="IPR041916">
    <property type="entry name" value="Anti_sigma_zinc_sf"/>
</dbReference>
<protein>
    <recommendedName>
        <fullName evidence="10">Regulator of SigK</fullName>
    </recommendedName>
    <alternativeName>
        <fullName evidence="9">Sigma-K anti-sigma factor RskA</fullName>
    </alternativeName>
</protein>
<evidence type="ECO:0000256" key="8">
    <source>
        <dbReference type="ARBA" id="ARBA00023163"/>
    </source>
</evidence>
<evidence type="ECO:0000256" key="9">
    <source>
        <dbReference type="ARBA" id="ARBA00029829"/>
    </source>
</evidence>
<accession>A0A3M9M2R8</accession>
<evidence type="ECO:0000256" key="1">
    <source>
        <dbReference type="ARBA" id="ARBA00004167"/>
    </source>
</evidence>